<dbReference type="HOGENOM" id="CLU_781773_0_0_1"/>
<sequence length="355" mass="38454">MALPAACEAHTRQHNSAGAATAGGLKGGAWGYCAHLRAYGLNFDFGLANSLLALRPSSSFEFGCGLGLYTSWLYQVGDVQPAIGVEPMPMPSSIFRAESAWPQQLVSDLLNESAGSQECVRALGQQDLVFSIEVAEHIPRHLHAALADLLVSRTRGFLVFSAGRPGQPGRGHIANRPTDEWEREFTSRGMIFLPRTTARFRGASRNGEIRRNVRVFAAARAQLGMALDAPQPGTWGEPAPSASHSAYVSSGCRAQMWRGLETTAHDKCNATHAVSGRKLLSVTRHYASGGKRVEEAGRLFAVPIPGHADGSSQRAVNDTEAIWFPRHRLRQGELALWPALVQQAADDCWGYMQLS</sequence>
<reference evidence="2" key="1">
    <citation type="journal article" date="2013" name="Nature">
        <title>Pan genome of the phytoplankton Emiliania underpins its global distribution.</title>
        <authorList>
            <person name="Read B.A."/>
            <person name="Kegel J."/>
            <person name="Klute M.J."/>
            <person name="Kuo A."/>
            <person name="Lefebvre S.C."/>
            <person name="Maumus F."/>
            <person name="Mayer C."/>
            <person name="Miller J."/>
            <person name="Monier A."/>
            <person name="Salamov A."/>
            <person name="Young J."/>
            <person name="Aguilar M."/>
            <person name="Claverie J.M."/>
            <person name="Frickenhaus S."/>
            <person name="Gonzalez K."/>
            <person name="Herman E.K."/>
            <person name="Lin Y.C."/>
            <person name="Napier J."/>
            <person name="Ogata H."/>
            <person name="Sarno A.F."/>
            <person name="Shmutz J."/>
            <person name="Schroeder D."/>
            <person name="de Vargas C."/>
            <person name="Verret F."/>
            <person name="von Dassow P."/>
            <person name="Valentin K."/>
            <person name="Van de Peer Y."/>
            <person name="Wheeler G."/>
            <person name="Dacks J.B."/>
            <person name="Delwiche C.F."/>
            <person name="Dyhrman S.T."/>
            <person name="Glockner G."/>
            <person name="John U."/>
            <person name="Richards T."/>
            <person name="Worden A.Z."/>
            <person name="Zhang X."/>
            <person name="Grigoriev I.V."/>
            <person name="Allen A.E."/>
            <person name="Bidle K."/>
            <person name="Borodovsky M."/>
            <person name="Bowler C."/>
            <person name="Brownlee C."/>
            <person name="Cock J.M."/>
            <person name="Elias M."/>
            <person name="Gladyshev V.N."/>
            <person name="Groth M."/>
            <person name="Guda C."/>
            <person name="Hadaegh A."/>
            <person name="Iglesias-Rodriguez M.D."/>
            <person name="Jenkins J."/>
            <person name="Jones B.M."/>
            <person name="Lawson T."/>
            <person name="Leese F."/>
            <person name="Lindquist E."/>
            <person name="Lobanov A."/>
            <person name="Lomsadze A."/>
            <person name="Malik S.B."/>
            <person name="Marsh M.E."/>
            <person name="Mackinder L."/>
            <person name="Mock T."/>
            <person name="Mueller-Roeber B."/>
            <person name="Pagarete A."/>
            <person name="Parker M."/>
            <person name="Probert I."/>
            <person name="Quesneville H."/>
            <person name="Raines C."/>
            <person name="Rensing S.A."/>
            <person name="Riano-Pachon D.M."/>
            <person name="Richier S."/>
            <person name="Rokitta S."/>
            <person name="Shiraiwa Y."/>
            <person name="Soanes D.M."/>
            <person name="van der Giezen M."/>
            <person name="Wahlund T.M."/>
            <person name="Williams B."/>
            <person name="Wilson W."/>
            <person name="Wolfe G."/>
            <person name="Wurch L.L."/>
        </authorList>
    </citation>
    <scope>NUCLEOTIDE SEQUENCE</scope>
</reference>
<dbReference type="AlphaFoldDB" id="A0A0D3K1I2"/>
<dbReference type="eggNOG" id="ENOG502S8RH">
    <property type="taxonomic scope" value="Eukaryota"/>
</dbReference>
<dbReference type="EnsemblProtists" id="EOD29617">
    <property type="protein sequence ID" value="EOD29617"/>
    <property type="gene ID" value="EMIHUDRAFT_233689"/>
</dbReference>
<name>A0A0D3K1I2_EMIH1</name>
<reference evidence="1" key="2">
    <citation type="submission" date="2024-10" db="UniProtKB">
        <authorList>
            <consortium name="EnsemblProtists"/>
        </authorList>
    </citation>
    <scope>IDENTIFICATION</scope>
</reference>
<dbReference type="SUPFAM" id="SSF53335">
    <property type="entry name" value="S-adenosyl-L-methionine-dependent methyltransferases"/>
    <property type="match status" value="1"/>
</dbReference>
<protein>
    <recommendedName>
        <fullName evidence="3">Methyltransferase type 11 domain-containing protein</fullName>
    </recommendedName>
</protein>
<evidence type="ECO:0000313" key="2">
    <source>
        <dbReference type="Proteomes" id="UP000013827"/>
    </source>
</evidence>
<accession>A0A0D3K1I2</accession>
<evidence type="ECO:0008006" key="3">
    <source>
        <dbReference type="Google" id="ProtNLM"/>
    </source>
</evidence>
<dbReference type="PaxDb" id="2903-EOD29617"/>
<dbReference type="Gene3D" id="3.40.50.150">
    <property type="entry name" value="Vaccinia Virus protein VP39"/>
    <property type="match status" value="1"/>
</dbReference>
<dbReference type="Proteomes" id="UP000013827">
    <property type="component" value="Unassembled WGS sequence"/>
</dbReference>
<dbReference type="GeneID" id="17274890"/>
<organism evidence="1 2">
    <name type="scientific">Emiliania huxleyi (strain CCMP1516)</name>
    <dbReference type="NCBI Taxonomy" id="280463"/>
    <lineage>
        <taxon>Eukaryota</taxon>
        <taxon>Haptista</taxon>
        <taxon>Haptophyta</taxon>
        <taxon>Prymnesiophyceae</taxon>
        <taxon>Isochrysidales</taxon>
        <taxon>Noelaerhabdaceae</taxon>
        <taxon>Emiliania</taxon>
    </lineage>
</organism>
<dbReference type="RefSeq" id="XP_005782046.1">
    <property type="nucleotide sequence ID" value="XM_005781989.1"/>
</dbReference>
<evidence type="ECO:0000313" key="1">
    <source>
        <dbReference type="EnsemblProtists" id="EOD29617"/>
    </source>
</evidence>
<proteinExistence type="predicted"/>
<dbReference type="InterPro" id="IPR029063">
    <property type="entry name" value="SAM-dependent_MTases_sf"/>
</dbReference>
<dbReference type="KEGG" id="ehx:EMIHUDRAFT_233689"/>
<keyword evidence="2" id="KW-1185">Reference proteome</keyword>